<dbReference type="OrthoDB" id="10266980at2759"/>
<dbReference type="GO" id="GO:0005783">
    <property type="term" value="C:endoplasmic reticulum"/>
    <property type="evidence" value="ECO:0007669"/>
    <property type="project" value="TreeGrafter"/>
</dbReference>
<proteinExistence type="predicted"/>
<evidence type="ECO:0000256" key="3">
    <source>
        <dbReference type="ARBA" id="ARBA00022989"/>
    </source>
</evidence>
<evidence type="ECO:0000256" key="4">
    <source>
        <dbReference type="ARBA" id="ARBA00023136"/>
    </source>
</evidence>
<dbReference type="EMBL" id="JAPZBU010000004">
    <property type="protein sequence ID" value="KAJ5408437.1"/>
    <property type="molecule type" value="Genomic_DNA"/>
</dbReference>
<feature type="domain" description="TLC" evidence="7">
    <location>
        <begin position="68"/>
        <end position="320"/>
    </location>
</feature>
<feature type="transmembrane region" description="Helical" evidence="6">
    <location>
        <begin position="35"/>
        <end position="54"/>
    </location>
</feature>
<feature type="transmembrane region" description="Helical" evidence="6">
    <location>
        <begin position="110"/>
        <end position="129"/>
    </location>
</feature>
<keyword evidence="9" id="KW-1185">Reference proteome</keyword>
<comment type="caution">
    <text evidence="8">The sequence shown here is derived from an EMBL/GenBank/DDBJ whole genome shotgun (WGS) entry which is preliminary data.</text>
</comment>
<evidence type="ECO:0000259" key="7">
    <source>
        <dbReference type="PROSITE" id="PS50922"/>
    </source>
</evidence>
<dbReference type="GO" id="GO:0055088">
    <property type="term" value="P:lipid homeostasis"/>
    <property type="evidence" value="ECO:0007669"/>
    <property type="project" value="TreeGrafter"/>
</dbReference>
<dbReference type="PANTHER" id="PTHR13439">
    <property type="entry name" value="CT120 PROTEIN"/>
    <property type="match status" value="1"/>
</dbReference>
<feature type="transmembrane region" description="Helical" evidence="6">
    <location>
        <begin position="166"/>
        <end position="187"/>
    </location>
</feature>
<name>A0A9W9W8L9_9EURO</name>
<dbReference type="InterPro" id="IPR050846">
    <property type="entry name" value="TLCD"/>
</dbReference>
<protein>
    <recommendedName>
        <fullName evidence="7">TLC domain-containing protein</fullName>
    </recommendedName>
</protein>
<dbReference type="Proteomes" id="UP001147747">
    <property type="component" value="Unassembled WGS sequence"/>
</dbReference>
<dbReference type="PROSITE" id="PS50922">
    <property type="entry name" value="TLC"/>
    <property type="match status" value="1"/>
</dbReference>
<dbReference type="GeneID" id="81365937"/>
<comment type="subcellular location">
    <subcellularLocation>
        <location evidence="1">Membrane</location>
        <topology evidence="1">Multi-pass membrane protein</topology>
    </subcellularLocation>
</comment>
<evidence type="ECO:0000313" key="8">
    <source>
        <dbReference type="EMBL" id="KAJ5408437.1"/>
    </source>
</evidence>
<dbReference type="AlphaFoldDB" id="A0A9W9W8L9"/>
<evidence type="ECO:0000256" key="1">
    <source>
        <dbReference type="ARBA" id="ARBA00004141"/>
    </source>
</evidence>
<evidence type="ECO:0000256" key="2">
    <source>
        <dbReference type="ARBA" id="ARBA00022692"/>
    </source>
</evidence>
<reference evidence="8" key="2">
    <citation type="journal article" date="2023" name="IMA Fungus">
        <title>Comparative genomic study of the Penicillium genus elucidates a diverse pangenome and 15 lateral gene transfer events.</title>
        <authorList>
            <person name="Petersen C."/>
            <person name="Sorensen T."/>
            <person name="Nielsen M.R."/>
            <person name="Sondergaard T.E."/>
            <person name="Sorensen J.L."/>
            <person name="Fitzpatrick D.A."/>
            <person name="Frisvad J.C."/>
            <person name="Nielsen K.L."/>
        </authorList>
    </citation>
    <scope>NUCLEOTIDE SEQUENCE</scope>
    <source>
        <strain evidence="8">IBT 29677</strain>
    </source>
</reference>
<sequence>MLDPLGPPPAWLRNLVEPYALSLSSPTLPEHVHEVFLAFAFYQFIHSFLSPWLSPILFPKHYPKLNARTRLNWDIHVVSLVQSVLINVAALWMMFADTERSQMSTGERVFGYTGTCGLIQALAVGYFIYDLIVSVVYINMFGIGLLFHAVSALWVFSLGFRPFLNYYAPVFILYELSSPFLNIHWFLDKIEMTGSRTQWYNGMLLLSVFFCCRLVWGTWQSIMVYMDMWNALQQTWSAASSPLQTPTTVNANVFRPDSGSMCIDETCARANAEIARFSDFTANGVPTWLVVTYVTSNLILNFLNYFWFSKMVETVLKRFRTPPASEKEKKEGQDGQLKELQENIPQDVILEAAAKLEEQGGGRGELGLTPEQISTAIDAGFGEELRRRRAELVAKVPLPGS</sequence>
<dbReference type="InterPro" id="IPR006634">
    <property type="entry name" value="TLC-dom"/>
</dbReference>
<dbReference type="PANTHER" id="PTHR13439:SF0">
    <property type="entry name" value="TOPOISOMERASE I DAMAGE AFFECTED PROTEIN 4"/>
    <property type="match status" value="1"/>
</dbReference>
<dbReference type="GO" id="GO:0016020">
    <property type="term" value="C:membrane"/>
    <property type="evidence" value="ECO:0007669"/>
    <property type="project" value="UniProtKB-SubCell"/>
</dbReference>
<feature type="transmembrane region" description="Helical" evidence="6">
    <location>
        <begin position="136"/>
        <end position="160"/>
    </location>
</feature>
<feature type="transmembrane region" description="Helical" evidence="6">
    <location>
        <begin position="199"/>
        <end position="219"/>
    </location>
</feature>
<evidence type="ECO:0000256" key="6">
    <source>
        <dbReference type="SAM" id="Phobius"/>
    </source>
</evidence>
<keyword evidence="4 5" id="KW-0472">Membrane</keyword>
<evidence type="ECO:0000256" key="5">
    <source>
        <dbReference type="PROSITE-ProRule" id="PRU00205"/>
    </source>
</evidence>
<reference evidence="8" key="1">
    <citation type="submission" date="2022-12" db="EMBL/GenBank/DDBJ databases">
        <authorList>
            <person name="Petersen C."/>
        </authorList>
    </citation>
    <scope>NUCLEOTIDE SEQUENCE</scope>
    <source>
        <strain evidence="8">IBT 29677</strain>
    </source>
</reference>
<dbReference type="Pfam" id="PF03798">
    <property type="entry name" value="TRAM_LAG1_CLN8"/>
    <property type="match status" value="1"/>
</dbReference>
<evidence type="ECO:0000313" key="9">
    <source>
        <dbReference type="Proteomes" id="UP001147747"/>
    </source>
</evidence>
<keyword evidence="2 5" id="KW-0812">Transmembrane</keyword>
<organism evidence="8 9">
    <name type="scientific">Penicillium cosmopolitanum</name>
    <dbReference type="NCBI Taxonomy" id="1131564"/>
    <lineage>
        <taxon>Eukaryota</taxon>
        <taxon>Fungi</taxon>
        <taxon>Dikarya</taxon>
        <taxon>Ascomycota</taxon>
        <taxon>Pezizomycotina</taxon>
        <taxon>Eurotiomycetes</taxon>
        <taxon>Eurotiomycetidae</taxon>
        <taxon>Eurotiales</taxon>
        <taxon>Aspergillaceae</taxon>
        <taxon>Penicillium</taxon>
    </lineage>
</organism>
<feature type="transmembrane region" description="Helical" evidence="6">
    <location>
        <begin position="288"/>
        <end position="308"/>
    </location>
</feature>
<feature type="transmembrane region" description="Helical" evidence="6">
    <location>
        <begin position="75"/>
        <end position="95"/>
    </location>
</feature>
<dbReference type="SMART" id="SM00724">
    <property type="entry name" value="TLC"/>
    <property type="match status" value="1"/>
</dbReference>
<gene>
    <name evidence="8" type="ORF">N7509_002320</name>
</gene>
<accession>A0A9W9W8L9</accession>
<keyword evidence="3 6" id="KW-1133">Transmembrane helix</keyword>
<dbReference type="RefSeq" id="XP_056492752.1">
    <property type="nucleotide sequence ID" value="XM_056626957.1"/>
</dbReference>